<organism evidence="2 3">
    <name type="scientific">Hibiscus trionum</name>
    <name type="common">Flower of an hour</name>
    <dbReference type="NCBI Taxonomy" id="183268"/>
    <lineage>
        <taxon>Eukaryota</taxon>
        <taxon>Viridiplantae</taxon>
        <taxon>Streptophyta</taxon>
        <taxon>Embryophyta</taxon>
        <taxon>Tracheophyta</taxon>
        <taxon>Spermatophyta</taxon>
        <taxon>Magnoliopsida</taxon>
        <taxon>eudicotyledons</taxon>
        <taxon>Gunneridae</taxon>
        <taxon>Pentapetalae</taxon>
        <taxon>rosids</taxon>
        <taxon>malvids</taxon>
        <taxon>Malvales</taxon>
        <taxon>Malvaceae</taxon>
        <taxon>Malvoideae</taxon>
        <taxon>Hibiscus</taxon>
    </lineage>
</organism>
<reference evidence="2" key="1">
    <citation type="submission" date="2023-05" db="EMBL/GenBank/DDBJ databases">
        <title>Genome and transcriptome analyses reveal genes involved in the formation of fine ridges on petal epidermal cells in Hibiscus trionum.</title>
        <authorList>
            <person name="Koshimizu S."/>
            <person name="Masuda S."/>
            <person name="Ishii T."/>
            <person name="Shirasu K."/>
            <person name="Hoshino A."/>
            <person name="Arita M."/>
        </authorList>
    </citation>
    <scope>NUCLEOTIDE SEQUENCE</scope>
    <source>
        <strain evidence="2">Hamamatsu line</strain>
    </source>
</reference>
<proteinExistence type="predicted"/>
<accession>A0A9W7GQS6</accession>
<dbReference type="OrthoDB" id="997591at2759"/>
<evidence type="ECO:0000259" key="1">
    <source>
        <dbReference type="Pfam" id="PF14111"/>
    </source>
</evidence>
<dbReference type="EMBL" id="BSYR01000001">
    <property type="protein sequence ID" value="GMI63357.1"/>
    <property type="molecule type" value="Genomic_DNA"/>
</dbReference>
<evidence type="ECO:0000313" key="2">
    <source>
        <dbReference type="EMBL" id="GMI63357.1"/>
    </source>
</evidence>
<keyword evidence="3" id="KW-1185">Reference proteome</keyword>
<name>A0A9W7GQS6_HIBTR</name>
<gene>
    <name evidence="2" type="ORF">HRI_000005000</name>
</gene>
<feature type="domain" description="DUF4283" evidence="1">
    <location>
        <begin position="18"/>
        <end position="92"/>
    </location>
</feature>
<dbReference type="InterPro" id="IPR025558">
    <property type="entry name" value="DUF4283"/>
</dbReference>
<dbReference type="Proteomes" id="UP001165190">
    <property type="component" value="Unassembled WGS sequence"/>
</dbReference>
<sequence>MNGKVLLQPTREVMDLGAKQWDNALLGNFLGKSPLLGVFQRTTDKLWGREGSVFIHFLASSVYLINFPSQRVRNWVLESGPWHIQQKALIMRK</sequence>
<dbReference type="Pfam" id="PF14111">
    <property type="entry name" value="DUF4283"/>
    <property type="match status" value="1"/>
</dbReference>
<protein>
    <recommendedName>
        <fullName evidence="1">DUF4283 domain-containing protein</fullName>
    </recommendedName>
</protein>
<evidence type="ECO:0000313" key="3">
    <source>
        <dbReference type="Proteomes" id="UP001165190"/>
    </source>
</evidence>
<comment type="caution">
    <text evidence="2">The sequence shown here is derived from an EMBL/GenBank/DDBJ whole genome shotgun (WGS) entry which is preliminary data.</text>
</comment>
<dbReference type="AlphaFoldDB" id="A0A9W7GQS6"/>